<name>A0A347ZWC6_9CHLR</name>
<evidence type="ECO:0000313" key="2">
    <source>
        <dbReference type="EMBL" id="REG05349.1"/>
    </source>
</evidence>
<keyword evidence="1" id="KW-0812">Transmembrane</keyword>
<keyword evidence="1" id="KW-0472">Membrane</keyword>
<evidence type="ECO:0008006" key="4">
    <source>
        <dbReference type="Google" id="ProtNLM"/>
    </source>
</evidence>
<feature type="transmembrane region" description="Helical" evidence="1">
    <location>
        <begin position="231"/>
        <end position="254"/>
    </location>
</feature>
<feature type="transmembrane region" description="Helical" evidence="1">
    <location>
        <begin position="103"/>
        <end position="128"/>
    </location>
</feature>
<feature type="transmembrane region" description="Helical" evidence="1">
    <location>
        <begin position="194"/>
        <end position="211"/>
    </location>
</feature>
<dbReference type="EMBL" id="QUMS01000005">
    <property type="protein sequence ID" value="REG05349.1"/>
    <property type="molecule type" value="Genomic_DNA"/>
</dbReference>
<dbReference type="RefSeq" id="WP_116226019.1">
    <property type="nucleotide sequence ID" value="NZ_AP018437.1"/>
</dbReference>
<feature type="transmembrane region" description="Helical" evidence="1">
    <location>
        <begin position="161"/>
        <end position="182"/>
    </location>
</feature>
<keyword evidence="3" id="KW-1185">Reference proteome</keyword>
<comment type="caution">
    <text evidence="2">The sequence shown here is derived from an EMBL/GenBank/DDBJ whole genome shotgun (WGS) entry which is preliminary data.</text>
</comment>
<accession>A0A347ZWC6</accession>
<reference evidence="2 3" key="1">
    <citation type="submission" date="2018-08" db="EMBL/GenBank/DDBJ databases">
        <title>Genomic Encyclopedia of Type Strains, Phase IV (KMG-IV): sequencing the most valuable type-strain genomes for metagenomic binning, comparative biology and taxonomic classification.</title>
        <authorList>
            <person name="Goeker M."/>
        </authorList>
    </citation>
    <scope>NUCLEOTIDE SEQUENCE [LARGE SCALE GENOMIC DNA]</scope>
    <source>
        <strain evidence="2 3">DSM 23923</strain>
    </source>
</reference>
<gene>
    <name evidence="2" type="ORF">DFR64_2749</name>
</gene>
<dbReference type="Proteomes" id="UP000256388">
    <property type="component" value="Unassembled WGS sequence"/>
</dbReference>
<dbReference type="AlphaFoldDB" id="A0A347ZWC6"/>
<dbReference type="OrthoDB" id="2067652at2"/>
<feature type="transmembrane region" description="Helical" evidence="1">
    <location>
        <begin position="12"/>
        <end position="34"/>
    </location>
</feature>
<feature type="transmembrane region" description="Helical" evidence="1">
    <location>
        <begin position="54"/>
        <end position="73"/>
    </location>
</feature>
<sequence length="263" mass="28945">MNNIFHTELKRAFINPRFILGFILAGISFAYGYFQTNPMQSQSPVGALTAWQVILFSGHYGFFAAAIAALPFADSLSTDKRQHLLESVLTRTGYKRYLWAKTLAVALSGAAAVLLPAILMLGICYLIYPAEPVQISGNYFNFSEIFNSSLIQPGLSLNISAGVYTALCLLFPGLFGAAYALLGMGFSFLSRNSVVALGLPFMCYSFGYYFLPTSRHLNWMISTRALLIPEGNLFSPILQFTLIVAVFFVTLGSFGKKETQILQ</sequence>
<proteinExistence type="predicted"/>
<keyword evidence="1" id="KW-1133">Transmembrane helix</keyword>
<evidence type="ECO:0000256" key="1">
    <source>
        <dbReference type="SAM" id="Phobius"/>
    </source>
</evidence>
<evidence type="ECO:0000313" key="3">
    <source>
        <dbReference type="Proteomes" id="UP000256388"/>
    </source>
</evidence>
<protein>
    <recommendedName>
        <fullName evidence="4">ABC-2 family transporter</fullName>
    </recommendedName>
</protein>
<organism evidence="2 3">
    <name type="scientific">Pelolinea submarina</name>
    <dbReference type="NCBI Taxonomy" id="913107"/>
    <lineage>
        <taxon>Bacteria</taxon>
        <taxon>Bacillati</taxon>
        <taxon>Chloroflexota</taxon>
        <taxon>Anaerolineae</taxon>
        <taxon>Anaerolineales</taxon>
        <taxon>Anaerolineaceae</taxon>
        <taxon>Pelolinea</taxon>
    </lineage>
</organism>